<dbReference type="SUPFAM" id="SSF51182">
    <property type="entry name" value="RmlC-like cupins"/>
    <property type="match status" value="1"/>
</dbReference>
<dbReference type="Gene3D" id="2.60.120.10">
    <property type="entry name" value="Jelly Rolls"/>
    <property type="match status" value="1"/>
</dbReference>
<evidence type="ECO:0000256" key="1">
    <source>
        <dbReference type="ARBA" id="ARBA00022723"/>
    </source>
</evidence>
<gene>
    <name evidence="4" type="ORF">HDF15_003416</name>
</gene>
<keyword evidence="2" id="KW-0732">Signal</keyword>
<dbReference type="Pfam" id="PF07883">
    <property type="entry name" value="Cupin_2"/>
    <property type="match status" value="1"/>
</dbReference>
<sequence>MSTLSRRDLCQSLSLLALLPTLSAHTQTPQTAVEPVAAADCTMLTLCEVIPTVPGSSTHPGITGHGILHGQIPGITHIEVHETKLDPGKAPHPPHRHPHAELMLIREGSLEFTSDAPPVTITAGGTIYCAPNQLHGIHNNGNTQTVYYVVEIGGQQPCTK</sequence>
<dbReference type="Proteomes" id="UP000584867">
    <property type="component" value="Unassembled WGS sequence"/>
</dbReference>
<dbReference type="PROSITE" id="PS51318">
    <property type="entry name" value="TAT"/>
    <property type="match status" value="1"/>
</dbReference>
<evidence type="ECO:0000256" key="2">
    <source>
        <dbReference type="SAM" id="SignalP"/>
    </source>
</evidence>
<dbReference type="InterPro" id="IPR013096">
    <property type="entry name" value="Cupin_2"/>
</dbReference>
<reference evidence="4 5" key="1">
    <citation type="submission" date="2020-08" db="EMBL/GenBank/DDBJ databases">
        <title>Genomic Encyclopedia of Type Strains, Phase IV (KMG-V): Genome sequencing to study the core and pangenomes of soil and plant-associated prokaryotes.</title>
        <authorList>
            <person name="Whitman W."/>
        </authorList>
    </citation>
    <scope>NUCLEOTIDE SEQUENCE [LARGE SCALE GENOMIC DNA]</scope>
    <source>
        <strain evidence="4 5">X5P3</strain>
    </source>
</reference>
<evidence type="ECO:0000313" key="4">
    <source>
        <dbReference type="EMBL" id="MBB5065053.1"/>
    </source>
</evidence>
<name>A0A7W7ZSL6_9BACT</name>
<proteinExistence type="predicted"/>
<organism evidence="4 5">
    <name type="scientific">Granulicella mallensis</name>
    <dbReference type="NCBI Taxonomy" id="940614"/>
    <lineage>
        <taxon>Bacteria</taxon>
        <taxon>Pseudomonadati</taxon>
        <taxon>Acidobacteriota</taxon>
        <taxon>Terriglobia</taxon>
        <taxon>Terriglobales</taxon>
        <taxon>Acidobacteriaceae</taxon>
        <taxon>Granulicella</taxon>
    </lineage>
</organism>
<evidence type="ECO:0000313" key="5">
    <source>
        <dbReference type="Proteomes" id="UP000584867"/>
    </source>
</evidence>
<protein>
    <submittedName>
        <fullName evidence="4">Mannose-6-phosphate isomerase-like protein (Cupin superfamily)</fullName>
    </submittedName>
</protein>
<feature type="domain" description="Cupin type-2" evidence="3">
    <location>
        <begin position="83"/>
        <end position="150"/>
    </location>
</feature>
<dbReference type="GO" id="GO:0016853">
    <property type="term" value="F:isomerase activity"/>
    <property type="evidence" value="ECO:0007669"/>
    <property type="project" value="UniProtKB-KW"/>
</dbReference>
<accession>A0A7W7ZSL6</accession>
<dbReference type="InterPro" id="IPR006311">
    <property type="entry name" value="TAT_signal"/>
</dbReference>
<dbReference type="InterPro" id="IPR011051">
    <property type="entry name" value="RmlC_Cupin_sf"/>
</dbReference>
<evidence type="ECO:0000259" key="3">
    <source>
        <dbReference type="Pfam" id="PF07883"/>
    </source>
</evidence>
<dbReference type="InterPro" id="IPR051610">
    <property type="entry name" value="GPI/OXD"/>
</dbReference>
<keyword evidence="1" id="KW-0479">Metal-binding</keyword>
<feature type="signal peptide" evidence="2">
    <location>
        <begin position="1"/>
        <end position="26"/>
    </location>
</feature>
<dbReference type="EMBL" id="JACHIO010000014">
    <property type="protein sequence ID" value="MBB5065053.1"/>
    <property type="molecule type" value="Genomic_DNA"/>
</dbReference>
<keyword evidence="4" id="KW-0413">Isomerase</keyword>
<comment type="caution">
    <text evidence="4">The sequence shown here is derived from an EMBL/GenBank/DDBJ whole genome shotgun (WGS) entry which is preliminary data.</text>
</comment>
<dbReference type="PANTHER" id="PTHR35848">
    <property type="entry name" value="OXALATE-BINDING PROTEIN"/>
    <property type="match status" value="1"/>
</dbReference>
<dbReference type="AlphaFoldDB" id="A0A7W7ZSL6"/>
<dbReference type="RefSeq" id="WP_184257446.1">
    <property type="nucleotide sequence ID" value="NZ_JACHIO010000014.1"/>
</dbReference>
<dbReference type="InterPro" id="IPR014710">
    <property type="entry name" value="RmlC-like_jellyroll"/>
</dbReference>
<dbReference type="GO" id="GO:0046872">
    <property type="term" value="F:metal ion binding"/>
    <property type="evidence" value="ECO:0007669"/>
    <property type="project" value="UniProtKB-KW"/>
</dbReference>
<dbReference type="PANTHER" id="PTHR35848:SF6">
    <property type="entry name" value="CUPIN TYPE-2 DOMAIN-CONTAINING PROTEIN"/>
    <property type="match status" value="1"/>
</dbReference>
<feature type="chain" id="PRO_5031238843" evidence="2">
    <location>
        <begin position="27"/>
        <end position="160"/>
    </location>
</feature>